<evidence type="ECO:0000256" key="1">
    <source>
        <dbReference type="ARBA" id="ARBA00005196"/>
    </source>
</evidence>
<dbReference type="EMBL" id="CP011126">
    <property type="protein sequence ID" value="AKQ33997.1"/>
    <property type="molecule type" value="Genomic_DNA"/>
</dbReference>
<feature type="site" description="Could be important to modulate the pK values of the two catalytic cysteine residues" evidence="8">
    <location>
        <position position="210"/>
    </location>
</feature>
<comment type="similarity">
    <text evidence="2 8">Belongs to the diaminopimelate epimerase family.</text>
</comment>
<feature type="binding site" evidence="8">
    <location>
        <begin position="210"/>
        <end position="211"/>
    </location>
    <ligand>
        <name>substrate</name>
    </ligand>
</feature>
<feature type="binding site" evidence="8">
    <location>
        <position position="46"/>
    </location>
    <ligand>
        <name>substrate</name>
    </ligand>
</feature>
<feature type="active site" description="Proton donor" evidence="8">
    <location>
        <position position="75"/>
    </location>
</feature>
<evidence type="ECO:0000256" key="5">
    <source>
        <dbReference type="ARBA" id="ARBA00023154"/>
    </source>
</evidence>
<name>A0ABN4HQJ0_9COXI</name>
<feature type="binding site" evidence="8">
    <location>
        <begin position="76"/>
        <end position="77"/>
    </location>
    <ligand>
        <name>substrate</name>
    </ligand>
</feature>
<dbReference type="PANTHER" id="PTHR31689:SF0">
    <property type="entry name" value="DIAMINOPIMELATE EPIMERASE"/>
    <property type="match status" value="1"/>
</dbReference>
<evidence type="ECO:0000256" key="9">
    <source>
        <dbReference type="PROSITE-ProRule" id="PRU10125"/>
    </source>
</evidence>
<proteinExistence type="inferred from homology"/>
<evidence type="ECO:0000256" key="4">
    <source>
        <dbReference type="ARBA" id="ARBA00022605"/>
    </source>
</evidence>
<evidence type="ECO:0000256" key="2">
    <source>
        <dbReference type="ARBA" id="ARBA00010219"/>
    </source>
</evidence>
<keyword evidence="4 8" id="KW-0028">Amino-acid biosynthesis</keyword>
<dbReference type="PANTHER" id="PTHR31689">
    <property type="entry name" value="DIAMINOPIMELATE EPIMERASE, CHLOROPLASTIC"/>
    <property type="match status" value="1"/>
</dbReference>
<comment type="catalytic activity">
    <reaction evidence="7 8">
        <text>(2S,6S)-2,6-diaminopimelate = meso-2,6-diaminopimelate</text>
        <dbReference type="Rhea" id="RHEA:15393"/>
        <dbReference type="ChEBI" id="CHEBI:57609"/>
        <dbReference type="ChEBI" id="CHEBI:57791"/>
        <dbReference type="EC" id="5.1.1.7"/>
    </reaction>
</comment>
<accession>A0ABN4HQJ0</accession>
<dbReference type="Proteomes" id="UP000063965">
    <property type="component" value="Chromosome"/>
</dbReference>
<dbReference type="Pfam" id="PF01678">
    <property type="entry name" value="DAP_epimerase"/>
    <property type="match status" value="2"/>
</dbReference>
<dbReference type="InterPro" id="IPR001653">
    <property type="entry name" value="DAP_epimerase_DapF"/>
</dbReference>
<protein>
    <recommendedName>
        <fullName evidence="3 8">Diaminopimelate epimerase</fullName>
        <shortName evidence="8">DAP epimerase</shortName>
        <ecNumber evidence="3 8">5.1.1.7</ecNumber>
    </recommendedName>
    <alternativeName>
        <fullName evidence="8">PLP-independent amino acid racemase</fullName>
    </alternativeName>
</protein>
<dbReference type="PROSITE" id="PS01326">
    <property type="entry name" value="DAP_EPIMERASE"/>
    <property type="match status" value="1"/>
</dbReference>
<dbReference type="EC" id="5.1.1.7" evidence="3 8"/>
<dbReference type="HAMAP" id="MF_00197">
    <property type="entry name" value="DAP_epimerase"/>
    <property type="match status" value="1"/>
</dbReference>
<sequence length="276" mass="30411">MKINFTKMHGLGNDFVVIDATKQPFQMTTSQIQKMANRRLGVGFDQLLVIELPKDPTVDFHFRIFNTDGSEVSQCGNGARCIAQYIRANQLTERDELRVSTLKDILELKIQSDDKVSVKMGVPRFDPTDIPFIAPKTANFYNLEIDNQKIKLGVVNIGNPHAIIPVNTIDALQVSKLGPQLSIHERFPEGTNVGFMQVIDAQNIRLRVYERGAEETLACGSGACAAVAVGRRSGLLQERVVVNQPGGSLIVDWQGPLTPVIMTGLTATVFCGEWSD</sequence>
<organism evidence="10 11">
    <name type="scientific">Candidatus Coxiella mudrowiae</name>
    <dbReference type="NCBI Taxonomy" id="2054173"/>
    <lineage>
        <taxon>Bacteria</taxon>
        <taxon>Pseudomonadati</taxon>
        <taxon>Pseudomonadota</taxon>
        <taxon>Gammaproteobacteria</taxon>
        <taxon>Legionellales</taxon>
        <taxon>Coxiellaceae</taxon>
        <taxon>Coxiella</taxon>
    </lineage>
</organism>
<keyword evidence="5 8" id="KW-0457">Lysine biosynthesis</keyword>
<evidence type="ECO:0000256" key="6">
    <source>
        <dbReference type="ARBA" id="ARBA00023235"/>
    </source>
</evidence>
<feature type="binding site" evidence="8">
    <location>
        <begin position="220"/>
        <end position="221"/>
    </location>
    <ligand>
        <name>substrate</name>
    </ligand>
</feature>
<evidence type="ECO:0000256" key="7">
    <source>
        <dbReference type="ARBA" id="ARBA00051712"/>
    </source>
</evidence>
<feature type="binding site" evidence="8">
    <location>
        <position position="159"/>
    </location>
    <ligand>
        <name>substrate</name>
    </ligand>
</feature>
<evidence type="ECO:0000256" key="3">
    <source>
        <dbReference type="ARBA" id="ARBA00013080"/>
    </source>
</evidence>
<comment type="subcellular location">
    <subcellularLocation>
        <location evidence="8">Cytoplasm</location>
    </subcellularLocation>
</comment>
<feature type="binding site" evidence="8">
    <location>
        <position position="66"/>
    </location>
    <ligand>
        <name>substrate</name>
    </ligand>
</feature>
<evidence type="ECO:0000313" key="11">
    <source>
        <dbReference type="Proteomes" id="UP000063965"/>
    </source>
</evidence>
<dbReference type="SUPFAM" id="SSF54506">
    <property type="entry name" value="Diaminopimelate epimerase-like"/>
    <property type="match status" value="2"/>
</dbReference>
<dbReference type="InterPro" id="IPR018510">
    <property type="entry name" value="DAP_epimerase_AS"/>
</dbReference>
<keyword evidence="8" id="KW-0963">Cytoplasm</keyword>
<comment type="pathway">
    <text evidence="1 8">Amino-acid biosynthesis; L-lysine biosynthesis via DAP pathway; DL-2,6-diaminopimelate from LL-2,6-diaminopimelate: step 1/1.</text>
</comment>
<reference evidence="10 11" key="1">
    <citation type="journal article" date="2015" name="Genome Biol. Evol.">
        <title>Distinctive Genome Reduction Rates Revealed by Genomic Analyses of Two Coxiella-Like Endosymbionts in Ticks.</title>
        <authorList>
            <person name="Gottlieb Y."/>
            <person name="Lalzar I."/>
            <person name="Klasson L."/>
        </authorList>
    </citation>
    <scope>NUCLEOTIDE SEQUENCE [LARGE SCALE GENOMIC DNA]</scope>
    <source>
        <strain evidence="10 11">CRt</strain>
    </source>
</reference>
<feature type="site" description="Important for dimerization" evidence="8">
    <location>
        <position position="270"/>
    </location>
</feature>
<dbReference type="NCBIfam" id="TIGR00652">
    <property type="entry name" value="DapF"/>
    <property type="match status" value="1"/>
</dbReference>
<feature type="active site" description="Proton acceptor" evidence="8">
    <location>
        <position position="219"/>
    </location>
</feature>
<keyword evidence="6 8" id="KW-0413">Isomerase</keyword>
<feature type="binding site" evidence="8">
    <location>
        <position position="13"/>
    </location>
    <ligand>
        <name>substrate</name>
    </ligand>
</feature>
<keyword evidence="11" id="KW-1185">Reference proteome</keyword>
<feature type="site" description="Could be important to modulate the pK values of the two catalytic cysteine residues" evidence="8">
    <location>
        <position position="161"/>
    </location>
</feature>
<feature type="binding site" evidence="8">
    <location>
        <position position="192"/>
    </location>
    <ligand>
        <name>substrate</name>
    </ligand>
</feature>
<dbReference type="RefSeq" id="WP_082160477.1">
    <property type="nucleotide sequence ID" value="NZ_CP011126.1"/>
</dbReference>
<dbReference type="Gene3D" id="3.10.310.10">
    <property type="entry name" value="Diaminopimelate Epimerase, Chain A, domain 1"/>
    <property type="match status" value="2"/>
</dbReference>
<evidence type="ECO:0000256" key="8">
    <source>
        <dbReference type="HAMAP-Rule" id="MF_00197"/>
    </source>
</evidence>
<comment type="subunit">
    <text evidence="8">Homodimer.</text>
</comment>
<comment type="function">
    <text evidence="8">Catalyzes the stereoinversion of LL-2,6-diaminopimelate (L,L-DAP) to meso-diaminopimelate (meso-DAP), a precursor of L-lysine and an essential component of the bacterial peptidoglycan.</text>
</comment>
<feature type="active site" evidence="9">
    <location>
        <position position="75"/>
    </location>
</feature>
<evidence type="ECO:0000313" key="10">
    <source>
        <dbReference type="EMBL" id="AKQ33997.1"/>
    </source>
</evidence>
<gene>
    <name evidence="8 10" type="primary">dapF</name>
    <name evidence="10" type="ORF">CleRT_15090</name>
</gene>